<dbReference type="AlphaFoldDB" id="A0A9D4N479"/>
<keyword evidence="2" id="KW-1185">Reference proteome</keyword>
<name>A0A9D4N479_DREPO</name>
<dbReference type="Proteomes" id="UP000828390">
    <property type="component" value="Unassembled WGS sequence"/>
</dbReference>
<accession>A0A9D4N479</accession>
<organism evidence="1 2">
    <name type="scientific">Dreissena polymorpha</name>
    <name type="common">Zebra mussel</name>
    <name type="synonym">Mytilus polymorpha</name>
    <dbReference type="NCBI Taxonomy" id="45954"/>
    <lineage>
        <taxon>Eukaryota</taxon>
        <taxon>Metazoa</taxon>
        <taxon>Spiralia</taxon>
        <taxon>Lophotrochozoa</taxon>
        <taxon>Mollusca</taxon>
        <taxon>Bivalvia</taxon>
        <taxon>Autobranchia</taxon>
        <taxon>Heteroconchia</taxon>
        <taxon>Euheterodonta</taxon>
        <taxon>Imparidentia</taxon>
        <taxon>Neoheterodontei</taxon>
        <taxon>Myida</taxon>
        <taxon>Dreissenoidea</taxon>
        <taxon>Dreissenidae</taxon>
        <taxon>Dreissena</taxon>
    </lineage>
</organism>
<evidence type="ECO:0000313" key="1">
    <source>
        <dbReference type="EMBL" id="KAH3889353.1"/>
    </source>
</evidence>
<reference evidence="1" key="2">
    <citation type="submission" date="2020-11" db="EMBL/GenBank/DDBJ databases">
        <authorList>
            <person name="McCartney M.A."/>
            <person name="Auch B."/>
            <person name="Kono T."/>
            <person name="Mallez S."/>
            <person name="Becker A."/>
            <person name="Gohl D.M."/>
            <person name="Silverstein K.A.T."/>
            <person name="Koren S."/>
            <person name="Bechman K.B."/>
            <person name="Herman A."/>
            <person name="Abrahante J.E."/>
            <person name="Garbe J."/>
        </authorList>
    </citation>
    <scope>NUCLEOTIDE SEQUENCE</scope>
    <source>
        <strain evidence="1">Duluth1</strain>
        <tissue evidence="1">Whole animal</tissue>
    </source>
</reference>
<reference evidence="1" key="1">
    <citation type="journal article" date="2019" name="bioRxiv">
        <title>The Genome of the Zebra Mussel, Dreissena polymorpha: A Resource for Invasive Species Research.</title>
        <authorList>
            <person name="McCartney M.A."/>
            <person name="Auch B."/>
            <person name="Kono T."/>
            <person name="Mallez S."/>
            <person name="Zhang Y."/>
            <person name="Obille A."/>
            <person name="Becker A."/>
            <person name="Abrahante J.E."/>
            <person name="Garbe J."/>
            <person name="Badalamenti J.P."/>
            <person name="Herman A."/>
            <person name="Mangelson H."/>
            <person name="Liachko I."/>
            <person name="Sullivan S."/>
            <person name="Sone E.D."/>
            <person name="Koren S."/>
            <person name="Silverstein K.A.T."/>
            <person name="Beckman K.B."/>
            <person name="Gohl D.M."/>
        </authorList>
    </citation>
    <scope>NUCLEOTIDE SEQUENCE</scope>
    <source>
        <strain evidence="1">Duluth1</strain>
        <tissue evidence="1">Whole animal</tissue>
    </source>
</reference>
<protein>
    <submittedName>
        <fullName evidence="1">Uncharacterized protein</fullName>
    </submittedName>
</protein>
<proteinExistence type="predicted"/>
<gene>
    <name evidence="1" type="ORF">DPMN_013407</name>
</gene>
<evidence type="ECO:0000313" key="2">
    <source>
        <dbReference type="Proteomes" id="UP000828390"/>
    </source>
</evidence>
<sequence>MLVQKKGPEAQDRVKAELASQISDLEADITACWEELQVRMREPLPLFTKPQVPIHQPVIYNQPATLASIYQPSMHSQPANQAHVNQLSIPNQSATLVPINQLVIPNQPATQTLINQPVIPSLPVALPPATTQNPATPSNRDVITRIPKNLQFDGRSNWPVFRGKFERYAKLHKWLMMSALMGWFGVWWEKLRISMLY</sequence>
<comment type="caution">
    <text evidence="1">The sequence shown here is derived from an EMBL/GenBank/DDBJ whole genome shotgun (WGS) entry which is preliminary data.</text>
</comment>
<dbReference type="EMBL" id="JAIWYP010000001">
    <property type="protein sequence ID" value="KAH3889353.1"/>
    <property type="molecule type" value="Genomic_DNA"/>
</dbReference>